<sequence length="139" mass="15926">MSQNSRDTVPAYSYDILRHELLPLLLGEEEEMILYWAGKSLARRLHLQSQEELERFFNEANWGRLTLVKEKRHGRLYEIESTGTDPSRPFTLEAGVIAQAVEKDKGLLAEASCTVSKKAPLILHIAVEWDKKDPVHEAR</sequence>
<gene>
    <name evidence="1" type="ORF">C6Y45_10210</name>
</gene>
<dbReference type="Pfam" id="PF10702">
    <property type="entry name" value="DUF2507"/>
    <property type="match status" value="1"/>
</dbReference>
<dbReference type="OrthoDB" id="2965348at2"/>
<name>A0A2T4U5N6_9BACI</name>
<organism evidence="1 2">
    <name type="scientific">Alkalicoccus saliphilus</name>
    <dbReference type="NCBI Taxonomy" id="200989"/>
    <lineage>
        <taxon>Bacteria</taxon>
        <taxon>Bacillati</taxon>
        <taxon>Bacillota</taxon>
        <taxon>Bacilli</taxon>
        <taxon>Bacillales</taxon>
        <taxon>Bacillaceae</taxon>
        <taxon>Alkalicoccus</taxon>
    </lineage>
</organism>
<dbReference type="EMBL" id="PZJJ01000015">
    <property type="protein sequence ID" value="PTL38716.1"/>
    <property type="molecule type" value="Genomic_DNA"/>
</dbReference>
<evidence type="ECO:0000313" key="1">
    <source>
        <dbReference type="EMBL" id="PTL38716.1"/>
    </source>
</evidence>
<accession>A0A2T4U5N6</accession>
<dbReference type="Proteomes" id="UP000240509">
    <property type="component" value="Unassembled WGS sequence"/>
</dbReference>
<dbReference type="AlphaFoldDB" id="A0A2T4U5N6"/>
<dbReference type="Gene3D" id="3.30.1380.20">
    <property type="entry name" value="Trafficking protein particle complex subunit 3"/>
    <property type="match status" value="1"/>
</dbReference>
<keyword evidence="2" id="KW-1185">Reference proteome</keyword>
<dbReference type="InterPro" id="IPR024096">
    <property type="entry name" value="NO_sig/Golgi_transp_ligand-bd"/>
</dbReference>
<reference evidence="1 2" key="1">
    <citation type="submission" date="2018-03" db="EMBL/GenBank/DDBJ databases">
        <title>Alkalicoccus saliphilus sp. nov., isolated from a mineral pool.</title>
        <authorList>
            <person name="Zhao B."/>
        </authorList>
    </citation>
    <scope>NUCLEOTIDE SEQUENCE [LARGE SCALE GENOMIC DNA]</scope>
    <source>
        <strain evidence="1 2">6AG</strain>
    </source>
</reference>
<comment type="caution">
    <text evidence="1">The sequence shown here is derived from an EMBL/GenBank/DDBJ whole genome shotgun (WGS) entry which is preliminary data.</text>
</comment>
<dbReference type="SUPFAM" id="SSF111126">
    <property type="entry name" value="Ligand-binding domain in the NO signalling and Golgi transport"/>
    <property type="match status" value="1"/>
</dbReference>
<protein>
    <submittedName>
        <fullName evidence="1">DUF2507 domain-containing protein</fullName>
    </submittedName>
</protein>
<evidence type="ECO:0000313" key="2">
    <source>
        <dbReference type="Proteomes" id="UP000240509"/>
    </source>
</evidence>
<dbReference type="InterPro" id="IPR019642">
    <property type="entry name" value="DUF2507"/>
</dbReference>
<dbReference type="RefSeq" id="WP_107585127.1">
    <property type="nucleotide sequence ID" value="NZ_PZJJ01000015.1"/>
</dbReference>
<proteinExistence type="predicted"/>